<evidence type="ECO:0000256" key="2">
    <source>
        <dbReference type="SAM" id="SignalP"/>
    </source>
</evidence>
<reference evidence="4 5" key="1">
    <citation type="submission" date="2019-04" db="EMBL/GenBank/DDBJ databases">
        <title>Draft genome sequence of Robertkochia marina CC-AMO-30D.</title>
        <authorList>
            <person name="Hameed A."/>
            <person name="Lin S.-Y."/>
            <person name="Shahina M."/>
            <person name="Lai W.-A."/>
            <person name="Young C.-C."/>
        </authorList>
    </citation>
    <scope>NUCLEOTIDE SEQUENCE [LARGE SCALE GENOMIC DNA]</scope>
    <source>
        <strain evidence="4 5">CC-AMO-30D</strain>
    </source>
</reference>
<dbReference type="AlphaFoldDB" id="A0A4S3M245"/>
<dbReference type="InterPro" id="IPR027385">
    <property type="entry name" value="Beta-barrel_OMP"/>
</dbReference>
<evidence type="ECO:0000313" key="4">
    <source>
        <dbReference type="EMBL" id="THD69182.1"/>
    </source>
</evidence>
<feature type="domain" description="Outer membrane protein beta-barrel" evidence="3">
    <location>
        <begin position="10"/>
        <end position="155"/>
    </location>
</feature>
<protein>
    <recommendedName>
        <fullName evidence="3">Outer membrane protein beta-barrel domain-containing protein</fullName>
    </recommendedName>
</protein>
<organism evidence="4 5">
    <name type="scientific">Robertkochia marina</name>
    <dbReference type="NCBI Taxonomy" id="1227945"/>
    <lineage>
        <taxon>Bacteria</taxon>
        <taxon>Pseudomonadati</taxon>
        <taxon>Bacteroidota</taxon>
        <taxon>Flavobacteriia</taxon>
        <taxon>Flavobacteriales</taxon>
        <taxon>Flavobacteriaceae</taxon>
        <taxon>Robertkochia</taxon>
    </lineage>
</organism>
<feature type="signal peptide" evidence="2">
    <location>
        <begin position="1"/>
        <end position="20"/>
    </location>
</feature>
<dbReference type="Proteomes" id="UP000305939">
    <property type="component" value="Unassembled WGS sequence"/>
</dbReference>
<comment type="caution">
    <text evidence="4">The sequence shown here is derived from an EMBL/GenBank/DDBJ whole genome shotgun (WGS) entry which is preliminary data.</text>
</comment>
<sequence>MKKLVFSSLICLLFATAAMAQYQQHKTLSIGVRGGLPISDLYSDLYSFSLDADVSYHVYAYENFMVGGAVGYGHVFGETLTEGLINIEVDDYSYIPLMASAKLYAGTLLYLGVQPGYAFALTEDTDSGFIIRAIAGYNVTENLDIVANYQNITLGTAFPSVNLGLNFYP</sequence>
<evidence type="ECO:0000313" key="5">
    <source>
        <dbReference type="Proteomes" id="UP000305939"/>
    </source>
</evidence>
<accession>A0A4S3M245</accession>
<name>A0A4S3M245_9FLAO</name>
<feature type="chain" id="PRO_5020279304" description="Outer membrane protein beta-barrel domain-containing protein" evidence="2">
    <location>
        <begin position="21"/>
        <end position="169"/>
    </location>
</feature>
<keyword evidence="1 2" id="KW-0732">Signal</keyword>
<dbReference type="OrthoDB" id="1492374at2"/>
<gene>
    <name evidence="4" type="ORF">E7Z59_02300</name>
</gene>
<dbReference type="Pfam" id="PF13505">
    <property type="entry name" value="OMP_b-brl"/>
    <property type="match status" value="1"/>
</dbReference>
<dbReference type="EMBL" id="SSMC01000001">
    <property type="protein sequence ID" value="THD69182.1"/>
    <property type="molecule type" value="Genomic_DNA"/>
</dbReference>
<evidence type="ECO:0000256" key="1">
    <source>
        <dbReference type="ARBA" id="ARBA00022729"/>
    </source>
</evidence>
<dbReference type="RefSeq" id="WP_136334672.1">
    <property type="nucleotide sequence ID" value="NZ_QXMP01000001.1"/>
</dbReference>
<evidence type="ECO:0000259" key="3">
    <source>
        <dbReference type="Pfam" id="PF13505"/>
    </source>
</evidence>
<proteinExistence type="predicted"/>
<keyword evidence="5" id="KW-1185">Reference proteome</keyword>